<gene>
    <name evidence="1" type="primary">Contig11450.g12249</name>
    <name evidence="1" type="ORF">STYLEM_17021</name>
</gene>
<keyword evidence="2" id="KW-1185">Reference proteome</keyword>
<proteinExistence type="predicted"/>
<dbReference type="AlphaFoldDB" id="A0A078B3Z4"/>
<evidence type="ECO:0000313" key="2">
    <source>
        <dbReference type="Proteomes" id="UP000039865"/>
    </source>
</evidence>
<name>A0A078B3Z4_STYLE</name>
<evidence type="ECO:0000313" key="1">
    <source>
        <dbReference type="EMBL" id="CDW87907.1"/>
    </source>
</evidence>
<dbReference type="EMBL" id="CCKQ01016043">
    <property type="protein sequence ID" value="CDW87907.1"/>
    <property type="molecule type" value="Genomic_DNA"/>
</dbReference>
<dbReference type="InParanoid" id="A0A078B3Z4"/>
<accession>A0A078B3Z4</accession>
<reference evidence="1 2" key="1">
    <citation type="submission" date="2014-06" db="EMBL/GenBank/DDBJ databases">
        <authorList>
            <person name="Swart Estienne"/>
        </authorList>
    </citation>
    <scope>NUCLEOTIDE SEQUENCE [LARGE SCALE GENOMIC DNA]</scope>
    <source>
        <strain evidence="1 2">130c</strain>
    </source>
</reference>
<dbReference type="Proteomes" id="UP000039865">
    <property type="component" value="Unassembled WGS sequence"/>
</dbReference>
<sequence>MQPAPIVEKSTLVANLLRRNKNMALIEDWDKNGKIFSFFVLHNFFFFAQKITFSNSLPDNNTDIIGEILCGYNSSIVGDYLCAQIHNYLWVSNIEALYSSKKGYMGLGLVLKLLSNIHPSPTTSKNMLIESEMLDIQISTLLLAINPSSSSN</sequence>
<organism evidence="1 2">
    <name type="scientific">Stylonychia lemnae</name>
    <name type="common">Ciliate</name>
    <dbReference type="NCBI Taxonomy" id="5949"/>
    <lineage>
        <taxon>Eukaryota</taxon>
        <taxon>Sar</taxon>
        <taxon>Alveolata</taxon>
        <taxon>Ciliophora</taxon>
        <taxon>Intramacronucleata</taxon>
        <taxon>Spirotrichea</taxon>
        <taxon>Stichotrichia</taxon>
        <taxon>Sporadotrichida</taxon>
        <taxon>Oxytrichidae</taxon>
        <taxon>Stylonychinae</taxon>
        <taxon>Stylonychia</taxon>
    </lineage>
</organism>
<protein>
    <submittedName>
        <fullName evidence="1">Uncharacterized protein</fullName>
    </submittedName>
</protein>